<dbReference type="EMBL" id="JAHCVI010000001">
    <property type="protein sequence ID" value="KAG7291028.1"/>
    <property type="molecule type" value="Genomic_DNA"/>
</dbReference>
<gene>
    <name evidence="1" type="ORF">NEMBOFW57_001036</name>
</gene>
<accession>A0AAD4F0F1</accession>
<comment type="caution">
    <text evidence="1">The sequence shown here is derived from an EMBL/GenBank/DDBJ whole genome shotgun (WGS) entry which is preliminary data.</text>
</comment>
<dbReference type="Proteomes" id="UP001197093">
    <property type="component" value="Unassembled WGS sequence"/>
</dbReference>
<protein>
    <submittedName>
        <fullName evidence="1">Uncharacterized protein</fullName>
    </submittedName>
</protein>
<dbReference type="AlphaFoldDB" id="A0AAD4F0F1"/>
<evidence type="ECO:0000313" key="2">
    <source>
        <dbReference type="Proteomes" id="UP001197093"/>
    </source>
</evidence>
<organism evidence="1 2">
    <name type="scientific">Staphylotrichum longicolle</name>
    <dbReference type="NCBI Taxonomy" id="669026"/>
    <lineage>
        <taxon>Eukaryota</taxon>
        <taxon>Fungi</taxon>
        <taxon>Dikarya</taxon>
        <taxon>Ascomycota</taxon>
        <taxon>Pezizomycotina</taxon>
        <taxon>Sordariomycetes</taxon>
        <taxon>Sordariomycetidae</taxon>
        <taxon>Sordariales</taxon>
        <taxon>Chaetomiaceae</taxon>
        <taxon>Staphylotrichum</taxon>
    </lineage>
</organism>
<name>A0AAD4F0F1_9PEZI</name>
<proteinExistence type="predicted"/>
<reference evidence="1" key="1">
    <citation type="submission" date="2023-02" db="EMBL/GenBank/DDBJ databases">
        <authorList>
            <person name="Palmer J.M."/>
        </authorList>
    </citation>
    <scope>NUCLEOTIDE SEQUENCE</scope>
    <source>
        <strain evidence="1">FW57</strain>
    </source>
</reference>
<evidence type="ECO:0000313" key="1">
    <source>
        <dbReference type="EMBL" id="KAG7291028.1"/>
    </source>
</evidence>
<sequence length="223" mass="24714">MSALAMEQPRVLLISVEHNPEFDEEYRAHLKKLAKKAIIQRAKTANEAILALYHVPAFVAVIVTDNAIVKRYHTQVYETLLKYVRHGGTAIFMGYFPNSTPPTELKPFFLKAGLQWEGGSYDQADFALNSTAVGEELAAKLPPKYHQKAFALRSVKSSEAWYRSDRSEEHPTHLLAWPSETLPRQPEAAVAVAKIGKGKFAYLGDANAEDGTGDVILALCGFL</sequence>
<keyword evidence="2" id="KW-1185">Reference proteome</keyword>